<dbReference type="PROSITE" id="PS01179">
    <property type="entry name" value="PID"/>
    <property type="match status" value="1"/>
</dbReference>
<dbReference type="GO" id="GO:0007254">
    <property type="term" value="P:JNK cascade"/>
    <property type="evidence" value="ECO:0007669"/>
    <property type="project" value="TreeGrafter"/>
</dbReference>
<dbReference type="InterPro" id="IPR001452">
    <property type="entry name" value="SH3_domain"/>
</dbReference>
<keyword evidence="3 5" id="KW-0728">SH3 domain</keyword>
<dbReference type="InterPro" id="IPR011993">
    <property type="entry name" value="PH-like_dom_sf"/>
</dbReference>
<feature type="region of interest" description="Disordered" evidence="6">
    <location>
        <begin position="121"/>
        <end position="228"/>
    </location>
</feature>
<keyword evidence="4" id="KW-0963">Cytoplasm</keyword>
<feature type="domain" description="PID" evidence="7">
    <location>
        <begin position="341"/>
        <end position="489"/>
    </location>
</feature>
<feature type="compositionally biased region" description="Basic residues" evidence="6">
    <location>
        <begin position="130"/>
        <end position="143"/>
    </location>
</feature>
<dbReference type="GO" id="GO:0008432">
    <property type="term" value="F:JUN kinase binding"/>
    <property type="evidence" value="ECO:0007669"/>
    <property type="project" value="TreeGrafter"/>
</dbReference>
<evidence type="ECO:0000256" key="6">
    <source>
        <dbReference type="SAM" id="MobiDB-lite"/>
    </source>
</evidence>
<dbReference type="EMBL" id="OV696703">
    <property type="protein sequence ID" value="CAH1251044.1"/>
    <property type="molecule type" value="Genomic_DNA"/>
</dbReference>
<dbReference type="InterPro" id="IPR036028">
    <property type="entry name" value="SH3-like_dom_sf"/>
</dbReference>
<comment type="subcellular location">
    <subcellularLocation>
        <location evidence="1">Cytoplasm</location>
    </subcellularLocation>
</comment>
<evidence type="ECO:0000256" key="2">
    <source>
        <dbReference type="ARBA" id="ARBA00009866"/>
    </source>
</evidence>
<feature type="compositionally biased region" description="Basic and acidic residues" evidence="6">
    <location>
        <begin position="1"/>
        <end position="13"/>
    </location>
</feature>
<dbReference type="PANTHER" id="PTHR47437">
    <property type="entry name" value="JNK-INTERACTING PROTEIN 1-LIKE PROTEIN"/>
    <property type="match status" value="1"/>
</dbReference>
<dbReference type="Gene3D" id="2.30.29.30">
    <property type="entry name" value="Pleckstrin-homology domain (PH domain)/Phosphotyrosine-binding domain (PTB)"/>
    <property type="match status" value="1"/>
</dbReference>
<evidence type="ECO:0000256" key="1">
    <source>
        <dbReference type="ARBA" id="ARBA00004496"/>
    </source>
</evidence>
<dbReference type="InterPro" id="IPR006020">
    <property type="entry name" value="PTB/PI_dom"/>
</dbReference>
<evidence type="ECO:0000256" key="3">
    <source>
        <dbReference type="ARBA" id="ARBA00022443"/>
    </source>
</evidence>
<dbReference type="CDD" id="cd01212">
    <property type="entry name" value="PTB_JIP"/>
    <property type="match status" value="1"/>
</dbReference>
<organism evidence="9 10">
    <name type="scientific">Branchiostoma lanceolatum</name>
    <name type="common">Common lancelet</name>
    <name type="synonym">Amphioxus lanceolatum</name>
    <dbReference type="NCBI Taxonomy" id="7740"/>
    <lineage>
        <taxon>Eukaryota</taxon>
        <taxon>Metazoa</taxon>
        <taxon>Chordata</taxon>
        <taxon>Cephalochordata</taxon>
        <taxon>Leptocardii</taxon>
        <taxon>Amphioxiformes</taxon>
        <taxon>Branchiostomatidae</taxon>
        <taxon>Branchiostoma</taxon>
    </lineage>
</organism>
<accession>A0A8J9ZB01</accession>
<dbReference type="FunFam" id="2.30.30.40:FF:000032">
    <property type="entry name" value="Putative C-Jun-amino-terminal kinase-interacting protein 2"/>
    <property type="match status" value="1"/>
</dbReference>
<evidence type="ECO:0000256" key="5">
    <source>
        <dbReference type="PROSITE-ProRule" id="PRU00192"/>
    </source>
</evidence>
<dbReference type="PANTHER" id="PTHR47437:SF4">
    <property type="entry name" value="JNK-INTERACTING PROTEIN 1-LIKE PROTEIN"/>
    <property type="match status" value="1"/>
</dbReference>
<protein>
    <submittedName>
        <fullName evidence="9">MAPK8IP1 protein</fullName>
    </submittedName>
</protein>
<feature type="compositionally biased region" description="Polar residues" evidence="6">
    <location>
        <begin position="19"/>
        <end position="28"/>
    </location>
</feature>
<dbReference type="SUPFAM" id="SSF50044">
    <property type="entry name" value="SH3-domain"/>
    <property type="match status" value="1"/>
</dbReference>
<dbReference type="SMART" id="SM00462">
    <property type="entry name" value="PTB"/>
    <property type="match status" value="1"/>
</dbReference>
<dbReference type="Gene3D" id="2.30.30.40">
    <property type="entry name" value="SH3 Domains"/>
    <property type="match status" value="1"/>
</dbReference>
<dbReference type="Proteomes" id="UP000838412">
    <property type="component" value="Chromosome 18"/>
</dbReference>
<name>A0A8J9ZB01_BRALA</name>
<dbReference type="SMART" id="SM00326">
    <property type="entry name" value="SH3"/>
    <property type="match status" value="1"/>
</dbReference>
<dbReference type="GO" id="GO:0046328">
    <property type="term" value="P:regulation of JNK cascade"/>
    <property type="evidence" value="ECO:0007669"/>
    <property type="project" value="InterPro"/>
</dbReference>
<keyword evidence="10" id="KW-1185">Reference proteome</keyword>
<feature type="domain" description="SH3" evidence="8">
    <location>
        <begin position="264"/>
        <end position="325"/>
    </location>
</feature>
<evidence type="ECO:0000259" key="7">
    <source>
        <dbReference type="PROSITE" id="PS01179"/>
    </source>
</evidence>
<dbReference type="Pfam" id="PF00640">
    <property type="entry name" value="PID"/>
    <property type="match status" value="1"/>
</dbReference>
<reference evidence="9" key="1">
    <citation type="submission" date="2022-01" db="EMBL/GenBank/DDBJ databases">
        <authorList>
            <person name="Braso-Vives M."/>
        </authorList>
    </citation>
    <scope>NUCLEOTIDE SEQUENCE</scope>
</reference>
<comment type="similarity">
    <text evidence="2">Belongs to the JIP scaffold family.</text>
</comment>
<dbReference type="PROSITE" id="PS50002">
    <property type="entry name" value="SH3"/>
    <property type="match status" value="1"/>
</dbReference>
<sequence length="500" mass="56674">MMEERKRDTDFSREILQPVKSTTNPSRTKNLYRLSGKVSLDESAAEFSSLDSWESDMPSQLVQRTSFSNISFKGDDKTTDEIGAQMSQIDEGHIQLDIQDFPYSQGQDGRHSLKAFAEARQEVQEVRQPPVRKRSSHGSRRGRKLPEVPTTRRRSPATVPPMVVGSLPESETETDSAPGSRLLDEAQIPSTAFSSTSLESKPFLRPQNPFLEDAASPVGSPGEESEEEVDPILMVGAYTEGNSTFYDSEEPDPAVPSIVVRGKKREQTHRALYRFIPRHQDELALNVADPLYVEREAEDLWFEGWNIRTEKYGVFPSAYAYEVGAEQEEIGFSGKVHVDRYTLKFLGSVEVPYHKGNDVLCQAMEKVVKARRMTLHTKPPQVCAVDISDKGVKMVENSNGQRKESVKWGKLFGGNKKLANNDRQNYFFALKNISFGGYHPKNNRYFGFITKHPAERRFACHVLVSEESTRPVAEALGRAFRKFYAEYMDYTHPTEDIYME</sequence>
<dbReference type="GO" id="GO:0005078">
    <property type="term" value="F:MAP-kinase scaffold activity"/>
    <property type="evidence" value="ECO:0007669"/>
    <property type="project" value="TreeGrafter"/>
</dbReference>
<feature type="region of interest" description="Disordered" evidence="6">
    <location>
        <begin position="1"/>
        <end position="28"/>
    </location>
</feature>
<evidence type="ECO:0000259" key="8">
    <source>
        <dbReference type="PROSITE" id="PS50002"/>
    </source>
</evidence>
<gene>
    <name evidence="9" type="primary">MAPK8IP1</name>
    <name evidence="9" type="ORF">BLAG_LOCUS11548</name>
</gene>
<dbReference type="InterPro" id="IPR047178">
    <property type="entry name" value="JIP1_scaffold"/>
</dbReference>
<feature type="compositionally biased region" description="Polar residues" evidence="6">
    <location>
        <begin position="188"/>
        <end position="199"/>
    </location>
</feature>
<evidence type="ECO:0000313" key="10">
    <source>
        <dbReference type="Proteomes" id="UP000838412"/>
    </source>
</evidence>
<dbReference type="AlphaFoldDB" id="A0A8J9ZB01"/>
<evidence type="ECO:0000256" key="4">
    <source>
        <dbReference type="ARBA" id="ARBA00022490"/>
    </source>
</evidence>
<proteinExistence type="inferred from homology"/>
<dbReference type="GO" id="GO:0005737">
    <property type="term" value="C:cytoplasm"/>
    <property type="evidence" value="ECO:0007669"/>
    <property type="project" value="UniProtKB-SubCell"/>
</dbReference>
<evidence type="ECO:0000313" key="9">
    <source>
        <dbReference type="EMBL" id="CAH1251044.1"/>
    </source>
</evidence>
<dbReference type="OrthoDB" id="5965083at2759"/>
<dbReference type="CDD" id="cd11801">
    <property type="entry name" value="SH3_JIP1_like"/>
    <property type="match status" value="1"/>
</dbReference>
<dbReference type="SUPFAM" id="SSF50729">
    <property type="entry name" value="PH domain-like"/>
    <property type="match status" value="1"/>
</dbReference>